<evidence type="ECO:0000256" key="1">
    <source>
        <dbReference type="SAM" id="MobiDB-lite"/>
    </source>
</evidence>
<organism evidence="2">
    <name type="scientific">Eremomyces bilateralis CBS 781.70</name>
    <dbReference type="NCBI Taxonomy" id="1392243"/>
    <lineage>
        <taxon>Eukaryota</taxon>
        <taxon>Fungi</taxon>
        <taxon>Dikarya</taxon>
        <taxon>Ascomycota</taxon>
        <taxon>Pezizomycotina</taxon>
        <taxon>Dothideomycetes</taxon>
        <taxon>Dothideomycetes incertae sedis</taxon>
        <taxon>Eremomycetales</taxon>
        <taxon>Eremomycetaceae</taxon>
        <taxon>Eremomyces</taxon>
    </lineage>
</organism>
<feature type="compositionally biased region" description="Low complexity" evidence="1">
    <location>
        <begin position="388"/>
        <end position="403"/>
    </location>
</feature>
<accession>A0A6G1GHK6</accession>
<evidence type="ECO:0000313" key="4">
    <source>
        <dbReference type="RefSeq" id="XP_033539189.1"/>
    </source>
</evidence>
<dbReference type="EMBL" id="ML975149">
    <property type="protein sequence ID" value="KAF1817558.1"/>
    <property type="molecule type" value="Genomic_DNA"/>
</dbReference>
<proteinExistence type="predicted"/>
<evidence type="ECO:0000313" key="2">
    <source>
        <dbReference type="EMBL" id="KAF1817558.1"/>
    </source>
</evidence>
<feature type="compositionally biased region" description="Acidic residues" evidence="1">
    <location>
        <begin position="347"/>
        <end position="357"/>
    </location>
</feature>
<feature type="compositionally biased region" description="Basic and acidic residues" evidence="1">
    <location>
        <begin position="322"/>
        <end position="346"/>
    </location>
</feature>
<sequence length="403" mass="46513">MAPSKDSNSKDESTSNCTNPYDPFRALKGFVNSQIQLITDMTDQFTSSIDKAEDLHRKLRDHVRDVKSELNDGPDGPDKSTRPERETPSSRSQDWWQEMSAFLEEGRKKAQEVYSLLENDSRNETSESSHGDSQLNPIETLLRAIEHEAERFERAMESHGGLRGRVLYINEDIGAFTSTDFLWQKLYDPMSLSMMPPLTHVDWNRAFEDLRLASQGSHMTAHSQWKASNREQKADWDSKRQLWEEVQAGSQLAREELFEPFGLYRRIRDTLGDVFHENRPAEDSSSTLDPETELDMFDRFQKQEDYSPDQSTDARGRIIRTVHREEERVFPDGHVEKRSTKSKIYEDGSEDVSENVDDNGSRSTQDNHVNSNKRLEEATGRTSGNELQQTDQSSDESSSWFWK</sequence>
<dbReference type="RefSeq" id="XP_033539189.1">
    <property type="nucleotide sequence ID" value="XM_033678534.1"/>
</dbReference>
<dbReference type="Proteomes" id="UP000504638">
    <property type="component" value="Unplaced"/>
</dbReference>
<reference evidence="4" key="3">
    <citation type="submission" date="2025-04" db="UniProtKB">
        <authorList>
            <consortium name="RefSeq"/>
        </authorList>
    </citation>
    <scope>IDENTIFICATION</scope>
    <source>
        <strain evidence="4">CBS 781.70</strain>
    </source>
</reference>
<dbReference type="AlphaFoldDB" id="A0A6G1GHK6"/>
<gene>
    <name evidence="2 4" type="ORF">P152DRAFT_454143</name>
</gene>
<evidence type="ECO:0000313" key="3">
    <source>
        <dbReference type="Proteomes" id="UP000504638"/>
    </source>
</evidence>
<reference evidence="4" key="2">
    <citation type="submission" date="2020-04" db="EMBL/GenBank/DDBJ databases">
        <authorList>
            <consortium name="NCBI Genome Project"/>
        </authorList>
    </citation>
    <scope>NUCLEOTIDE SEQUENCE</scope>
    <source>
        <strain evidence="4">CBS 781.70</strain>
    </source>
</reference>
<name>A0A6G1GHK6_9PEZI</name>
<feature type="region of interest" description="Disordered" evidence="1">
    <location>
        <begin position="1"/>
        <end position="24"/>
    </location>
</feature>
<reference evidence="2 4" key="1">
    <citation type="submission" date="2020-01" db="EMBL/GenBank/DDBJ databases">
        <authorList>
            <consortium name="DOE Joint Genome Institute"/>
            <person name="Haridas S."/>
            <person name="Albert R."/>
            <person name="Binder M."/>
            <person name="Bloem J."/>
            <person name="Labutti K."/>
            <person name="Salamov A."/>
            <person name="Andreopoulos B."/>
            <person name="Baker S.E."/>
            <person name="Barry K."/>
            <person name="Bills G."/>
            <person name="Bluhm B.H."/>
            <person name="Cannon C."/>
            <person name="Castanera R."/>
            <person name="Culley D.E."/>
            <person name="Daum C."/>
            <person name="Ezra D."/>
            <person name="Gonzalez J.B."/>
            <person name="Henrissat B."/>
            <person name="Kuo A."/>
            <person name="Liang C."/>
            <person name="Lipzen A."/>
            <person name="Lutzoni F."/>
            <person name="Magnuson J."/>
            <person name="Mondo S."/>
            <person name="Nolan M."/>
            <person name="Ohm R."/>
            <person name="Pangilinan J."/>
            <person name="Park H.-J."/>
            <person name="Ramirez L."/>
            <person name="Alfaro M."/>
            <person name="Sun H."/>
            <person name="Tritt A."/>
            <person name="Yoshinaga Y."/>
            <person name="Zwiers L.-H."/>
            <person name="Turgeon B.G."/>
            <person name="Goodwin S.B."/>
            <person name="Spatafora J.W."/>
            <person name="Crous P.W."/>
            <person name="Grigoriev I.V."/>
        </authorList>
    </citation>
    <scope>NUCLEOTIDE SEQUENCE</scope>
    <source>
        <strain evidence="2 4">CBS 781.70</strain>
    </source>
</reference>
<feature type="compositionally biased region" description="Polar residues" evidence="1">
    <location>
        <begin position="361"/>
        <end position="372"/>
    </location>
</feature>
<feature type="compositionally biased region" description="Basic and acidic residues" evidence="1">
    <location>
        <begin position="63"/>
        <end position="88"/>
    </location>
</feature>
<feature type="region of interest" description="Disordered" evidence="1">
    <location>
        <begin position="322"/>
        <end position="403"/>
    </location>
</feature>
<protein>
    <submittedName>
        <fullName evidence="2 4">Uncharacterized protein</fullName>
    </submittedName>
</protein>
<feature type="region of interest" description="Disordered" evidence="1">
    <location>
        <begin position="63"/>
        <end position="95"/>
    </location>
</feature>
<dbReference type="GeneID" id="54419104"/>
<keyword evidence="3" id="KW-1185">Reference proteome</keyword>